<feature type="compositionally biased region" description="Basic and acidic residues" evidence="1">
    <location>
        <begin position="1065"/>
        <end position="1077"/>
    </location>
</feature>
<dbReference type="EMBL" id="JBJQND010000001">
    <property type="protein sequence ID" value="KAL3887964.1"/>
    <property type="molecule type" value="Genomic_DNA"/>
</dbReference>
<feature type="compositionally biased region" description="Low complexity" evidence="1">
    <location>
        <begin position="1406"/>
        <end position="1419"/>
    </location>
</feature>
<feature type="region of interest" description="Disordered" evidence="1">
    <location>
        <begin position="1"/>
        <end position="35"/>
    </location>
</feature>
<feature type="compositionally biased region" description="Acidic residues" evidence="1">
    <location>
        <begin position="363"/>
        <end position="375"/>
    </location>
</feature>
<feature type="region of interest" description="Disordered" evidence="1">
    <location>
        <begin position="1579"/>
        <end position="1601"/>
    </location>
</feature>
<feature type="compositionally biased region" description="Basic and acidic residues" evidence="1">
    <location>
        <begin position="1372"/>
        <end position="1383"/>
    </location>
</feature>
<feature type="compositionally biased region" description="Basic and acidic residues" evidence="1">
    <location>
        <begin position="460"/>
        <end position="477"/>
    </location>
</feature>
<feature type="compositionally biased region" description="Acidic residues" evidence="1">
    <location>
        <begin position="264"/>
        <end position="284"/>
    </location>
</feature>
<feature type="region of interest" description="Disordered" evidence="1">
    <location>
        <begin position="1616"/>
        <end position="1656"/>
    </location>
</feature>
<dbReference type="InterPro" id="IPR029341">
    <property type="entry name" value="FAM21/CAPZIP"/>
</dbReference>
<evidence type="ECO:0000313" key="3">
    <source>
        <dbReference type="EMBL" id="KAL3887964.1"/>
    </source>
</evidence>
<feature type="compositionally biased region" description="Basic and acidic residues" evidence="1">
    <location>
        <begin position="867"/>
        <end position="878"/>
    </location>
</feature>
<feature type="compositionally biased region" description="Acidic residues" evidence="1">
    <location>
        <begin position="926"/>
        <end position="935"/>
    </location>
</feature>
<feature type="domain" description="Elongation factor 1 beta central acidic region eukaryote" evidence="2">
    <location>
        <begin position="1197"/>
        <end position="1224"/>
    </location>
</feature>
<feature type="domain" description="Elongation factor 1 beta central acidic region eukaryote" evidence="2">
    <location>
        <begin position="448"/>
        <end position="477"/>
    </location>
</feature>
<organism evidence="3 4">
    <name type="scientific">Sinanodonta woodiana</name>
    <name type="common">Chinese pond mussel</name>
    <name type="synonym">Anodonta woodiana</name>
    <dbReference type="NCBI Taxonomy" id="1069815"/>
    <lineage>
        <taxon>Eukaryota</taxon>
        <taxon>Metazoa</taxon>
        <taxon>Spiralia</taxon>
        <taxon>Lophotrochozoa</taxon>
        <taxon>Mollusca</taxon>
        <taxon>Bivalvia</taxon>
        <taxon>Autobranchia</taxon>
        <taxon>Heteroconchia</taxon>
        <taxon>Palaeoheterodonta</taxon>
        <taxon>Unionida</taxon>
        <taxon>Unionoidea</taxon>
        <taxon>Unionidae</taxon>
        <taxon>Unioninae</taxon>
        <taxon>Sinanodonta</taxon>
    </lineage>
</organism>
<feature type="domain" description="Elongation factor 1 beta central acidic region eukaryote" evidence="2">
    <location>
        <begin position="709"/>
        <end position="736"/>
    </location>
</feature>
<dbReference type="SMART" id="SM01182">
    <property type="entry name" value="EF-1_beta_acid"/>
    <property type="match status" value="10"/>
</dbReference>
<feature type="compositionally biased region" description="Acidic residues" evidence="1">
    <location>
        <begin position="800"/>
        <end position="812"/>
    </location>
</feature>
<feature type="compositionally biased region" description="Acidic residues" evidence="1">
    <location>
        <begin position="762"/>
        <end position="771"/>
    </location>
</feature>
<dbReference type="Pfam" id="PF13634">
    <property type="entry name" value="Nucleoporin_FG"/>
    <property type="match status" value="5"/>
</dbReference>
<feature type="domain" description="Elongation factor 1 beta central acidic region eukaryote" evidence="2">
    <location>
        <begin position="485"/>
        <end position="517"/>
    </location>
</feature>
<feature type="domain" description="Elongation factor 1 beta central acidic region eukaryote" evidence="2">
    <location>
        <begin position="850"/>
        <end position="880"/>
    </location>
</feature>
<feature type="compositionally biased region" description="Polar residues" evidence="1">
    <location>
        <begin position="1120"/>
        <end position="1133"/>
    </location>
</feature>
<feature type="compositionally biased region" description="Basic and acidic residues" evidence="1">
    <location>
        <begin position="900"/>
        <end position="913"/>
    </location>
</feature>
<feature type="region of interest" description="Disordered" evidence="1">
    <location>
        <begin position="196"/>
        <end position="714"/>
    </location>
</feature>
<feature type="domain" description="Elongation factor 1 beta central acidic region eukaryote" evidence="2">
    <location>
        <begin position="668"/>
        <end position="695"/>
    </location>
</feature>
<feature type="compositionally biased region" description="Basic and acidic residues" evidence="1">
    <location>
        <begin position="1040"/>
        <end position="1049"/>
    </location>
</feature>
<feature type="compositionally biased region" description="Basic and acidic residues" evidence="1">
    <location>
        <begin position="990"/>
        <end position="999"/>
    </location>
</feature>
<dbReference type="Proteomes" id="UP001634394">
    <property type="component" value="Unassembled WGS sequence"/>
</dbReference>
<feature type="compositionally biased region" description="Acidic residues" evidence="1">
    <location>
        <begin position="247"/>
        <end position="256"/>
    </location>
</feature>
<feature type="compositionally biased region" description="Low complexity" evidence="1">
    <location>
        <begin position="605"/>
        <end position="619"/>
    </location>
</feature>
<feature type="compositionally biased region" description="Acidic residues" evidence="1">
    <location>
        <begin position="1645"/>
        <end position="1656"/>
    </location>
</feature>
<dbReference type="InterPro" id="IPR025574">
    <property type="entry name" value="Nucleoporin_FG_rpt"/>
</dbReference>
<comment type="caution">
    <text evidence="3">The sequence shown here is derived from an EMBL/GenBank/DDBJ whole genome shotgun (WGS) entry which is preliminary data.</text>
</comment>
<feature type="compositionally biased region" description="Basic and acidic residues" evidence="1">
    <location>
        <begin position="1621"/>
        <end position="1630"/>
    </location>
</feature>
<evidence type="ECO:0000313" key="4">
    <source>
        <dbReference type="Proteomes" id="UP001634394"/>
    </source>
</evidence>
<feature type="region of interest" description="Disordered" evidence="1">
    <location>
        <begin position="756"/>
        <end position="1567"/>
    </location>
</feature>
<keyword evidence="4" id="KW-1185">Reference proteome</keyword>
<feature type="compositionally biased region" description="Polar residues" evidence="1">
    <location>
        <begin position="1199"/>
        <end position="1210"/>
    </location>
</feature>
<feature type="compositionally biased region" description="Basic and acidic residues" evidence="1">
    <location>
        <begin position="542"/>
        <end position="558"/>
    </location>
</feature>
<feature type="compositionally biased region" description="Basic and acidic residues" evidence="1">
    <location>
        <begin position="196"/>
        <end position="206"/>
    </location>
</feature>
<feature type="domain" description="Elongation factor 1 beta central acidic region eukaryote" evidence="2">
    <location>
        <begin position="1571"/>
        <end position="1599"/>
    </location>
</feature>
<feature type="compositionally biased region" description="Polar residues" evidence="1">
    <location>
        <begin position="1321"/>
        <end position="1337"/>
    </location>
</feature>
<feature type="compositionally biased region" description="Basic and acidic residues" evidence="1">
    <location>
        <begin position="405"/>
        <end position="428"/>
    </location>
</feature>
<proteinExistence type="predicted"/>
<feature type="compositionally biased region" description="Polar residues" evidence="1">
    <location>
        <begin position="655"/>
        <end position="668"/>
    </location>
</feature>
<dbReference type="InterPro" id="IPR018940">
    <property type="entry name" value="EF-1_beta_acid_region_euk"/>
</dbReference>
<feature type="compositionally biased region" description="Acidic residues" evidence="1">
    <location>
        <begin position="524"/>
        <end position="533"/>
    </location>
</feature>
<feature type="compositionally biased region" description="Basic residues" evidence="1">
    <location>
        <begin position="1509"/>
        <end position="1518"/>
    </location>
</feature>
<feature type="compositionally biased region" description="Basic and acidic residues" evidence="1">
    <location>
        <begin position="321"/>
        <end position="362"/>
    </location>
</feature>
<evidence type="ECO:0000259" key="2">
    <source>
        <dbReference type="SMART" id="SM01182"/>
    </source>
</evidence>
<feature type="compositionally biased region" description="Basic residues" evidence="1">
    <location>
        <begin position="1292"/>
        <end position="1304"/>
    </location>
</feature>
<accession>A0ABD3XNY8</accession>
<feature type="domain" description="Elongation factor 1 beta central acidic region eukaryote" evidence="2">
    <location>
        <begin position="925"/>
        <end position="952"/>
    </location>
</feature>
<reference evidence="3 4" key="1">
    <citation type="submission" date="2024-11" db="EMBL/GenBank/DDBJ databases">
        <title>Chromosome-level genome assembly of the freshwater bivalve Anodonta woodiana.</title>
        <authorList>
            <person name="Chen X."/>
        </authorList>
    </citation>
    <scope>NUCLEOTIDE SEQUENCE [LARGE SCALE GENOMIC DNA]</scope>
    <source>
        <strain evidence="3">MN2024</strain>
        <tissue evidence="3">Gills</tissue>
    </source>
</reference>
<feature type="compositionally biased region" description="Basic and acidic residues" evidence="1">
    <location>
        <begin position="1175"/>
        <end position="1188"/>
    </location>
</feature>
<dbReference type="Pfam" id="PF15255">
    <property type="entry name" value="CAP-ZIP_m"/>
    <property type="match status" value="1"/>
</dbReference>
<feature type="domain" description="Elongation factor 1 beta central acidic region eukaryote" evidence="2">
    <location>
        <begin position="390"/>
        <end position="417"/>
    </location>
</feature>
<feature type="compositionally biased region" description="Basic and acidic residues" evidence="1">
    <location>
        <begin position="1140"/>
        <end position="1149"/>
    </location>
</feature>
<evidence type="ECO:0000256" key="1">
    <source>
        <dbReference type="SAM" id="MobiDB-lite"/>
    </source>
</evidence>
<feature type="compositionally biased region" description="Basic and acidic residues" evidence="1">
    <location>
        <begin position="1533"/>
        <end position="1543"/>
    </location>
</feature>
<feature type="domain" description="Elongation factor 1 beta central acidic region eukaryote" evidence="2">
    <location>
        <begin position="523"/>
        <end position="553"/>
    </location>
</feature>
<protein>
    <recommendedName>
        <fullName evidence="2">Elongation factor 1 beta central acidic region eukaryote domain-containing protein</fullName>
    </recommendedName>
</protein>
<sequence length="1656" mass="180952">MAPTGTPTDDGVNVDTVNSTMTNGPVGGTSTGDRSWERPWTLEEIRKGASNWSLAGDSGLLLYLQEFSQKMIARTHEIEKEVENLVHEAKLTDVRVSSVINDFIMLANTQFVENRVYDEDVSHEEVVQEEKKTEVQEKTKEQREAELISKVTEAVKLGVEVIDQFFDKLDANVANSDSEDEDDTAYKVDPIFEAKANEEGESDHGSLSESEPEVDKKDQSESEYSYSESDSDSGKPPPRKPAAVSDSDTDESDSEGDLFSPGKEDDESDNEDDDREEDSEEEKESQEKSKAPLTGFAAELAAKIGVPQAKPSADPDEDEKEKERQAPKETKKRSDTKGSKGGKKKETDSKTSKSTKKDKGAEEDPFGQPDEDDDPFGTAGGLFSSKKKGLFDEDEEEGGGLFDDVIEKKGKEKERKKKDSESDKEEKSHKARSRTSSGKNLPAGGVSIFGDDGGDLFSSVKEESIKEKVTPAVEKKQPSFGGGGLFEEEEEDDLFGTQTKSTSKVKQEKTESQPVKKPVISDLFGDEEDEEDGLLGSGSLVKKKEDEETKPKKTEKKLPSGAVSMFGGAPNPLNAALRQKMGLPHLSDEEDNDALDGDKSHNENIKSSQSAASISSISKLPQDRKIGRSGSQSSSLFDEDPDDALFAEPIKPRASSITKGKTKPTTSLFGDEEAEEDLFSAMSKSKPVVSKAESSKAQTVSSKTAAASLFDEEDEEEDLFAATSSKQKGSKLIMCYFIMQKTEPEKKVPAKAVPALSLFGGDGDEEQEDDLFGGKPITVKPVTQPDQSKPRSKSGRNLFDEEGFFQDQEESPAVDLFGGQKRSSAAKPKEQVTPDEPLPTRQSKPAAPDLFGEKDDDEEDDMFGTTTKKDEKVEEVVKPKKPVGGVSMFGGINPFAPSVKKTEEPSHKEEPKKSPVLKRKPIDPLFGDDENDEDGLLGSQSKPPSKKLPVKEFIPSAEDDLFNSQSKQEKKESRSSPVDDLFGSQSKPPPKKEPVKESKPSPVDDLFGSQSKPPPKKKPVTESKPSLEDDLFGSQSKPPPKKEPVKESKPSPVDDLFGSQSKPPPRKEPVTESKPSPEDDLFGSQSKPPPKMEPVKESKLSPVDDLFGSQLKTDKITVAGVTTTESVDEQPSQKQDEEEIVKPREEAVKPKRPVGGVSMFGGFDPFAQLKQQGKASEKKEIPVKKDPLFGEEDDDDLFGSSSKRSTSPTPQLVKPSAQKSADKEDIFGSQESEDKEGIFGNQESAANLAINPAALMPGAAPPMKEEAPQSVGFDQPADVKTLQSATKDRAKVQIKRRPPSRKGRTAQTSDEGEDPFFSAITEEQLSPVTLSEPQVPSSPTPDRLSPNLGSPPKKDLFGNDDLFSISPSKPRIAIETKDSHSTEDDIFGSPFKSKSKVAIKDDDLFSSSLTTKTSTTKSTTPDKEEDLFSGTYQGKEKSKTKASSEILDDDLFSGPGSKIPPVSDNSKSTEKVKKEERQESSSVTKEISVKAQSPDPGFEEEDLLASSSLKKKKGKEHHKKIEEEDDIFGDSSLNKKESKKKVDEEEEDLFGKSVKTERKKHKKAQTKDEDLFKDDTDIFADVPAAKPREKKKKKTASSAPKKTIFKDDIDDIFAEALTPPKSKEKKEKKTTPVASATQKVKSPIGDDDDIFADPLS</sequence>
<feature type="compositionally biased region" description="Low complexity" evidence="1">
    <location>
        <begin position="1252"/>
        <end position="1262"/>
    </location>
</feature>
<feature type="compositionally biased region" description="Polar residues" evidence="1">
    <location>
        <begin position="695"/>
        <end position="704"/>
    </location>
</feature>
<gene>
    <name evidence="3" type="ORF">ACJMK2_000349</name>
</gene>
<feature type="compositionally biased region" description="Basic and acidic residues" evidence="1">
    <location>
        <begin position="1467"/>
        <end position="1479"/>
    </location>
</feature>
<dbReference type="GO" id="GO:0005643">
    <property type="term" value="C:nuclear pore"/>
    <property type="evidence" value="ECO:0007669"/>
    <property type="project" value="UniProtKB-ARBA"/>
</dbReference>
<name>A0ABD3XNY8_SINWO</name>